<organism evidence="1 2">
    <name type="scientific">Flexivirga aerilata</name>
    <dbReference type="NCBI Taxonomy" id="1656889"/>
    <lineage>
        <taxon>Bacteria</taxon>
        <taxon>Bacillati</taxon>
        <taxon>Actinomycetota</taxon>
        <taxon>Actinomycetes</taxon>
        <taxon>Micrococcales</taxon>
        <taxon>Dermacoccaceae</taxon>
        <taxon>Flexivirga</taxon>
    </lineage>
</organism>
<dbReference type="AlphaFoldDB" id="A0A849AHX5"/>
<dbReference type="Pfam" id="PF10604">
    <property type="entry name" value="Polyketide_cyc2"/>
    <property type="match status" value="1"/>
</dbReference>
<reference evidence="1 2" key="1">
    <citation type="submission" date="2020-05" db="EMBL/GenBank/DDBJ databases">
        <title>Flexivirga sp. ID2601S isolated from air conditioner.</title>
        <authorList>
            <person name="Kim D.H."/>
        </authorList>
    </citation>
    <scope>NUCLEOTIDE SEQUENCE [LARGE SCALE GENOMIC DNA]</scope>
    <source>
        <strain evidence="1 2">ID2601S</strain>
    </source>
</reference>
<dbReference type="RefSeq" id="WP_171153661.1">
    <property type="nucleotide sequence ID" value="NZ_JABENB010000001.1"/>
</dbReference>
<proteinExistence type="predicted"/>
<evidence type="ECO:0000313" key="2">
    <source>
        <dbReference type="Proteomes" id="UP000557772"/>
    </source>
</evidence>
<name>A0A849AHX5_9MICO</name>
<dbReference type="SUPFAM" id="SSF55961">
    <property type="entry name" value="Bet v1-like"/>
    <property type="match status" value="1"/>
</dbReference>
<evidence type="ECO:0000313" key="1">
    <source>
        <dbReference type="EMBL" id="NNG39156.1"/>
    </source>
</evidence>
<accession>A0A849AHX5</accession>
<sequence length="150" mass="15782">MKEIVVTADSSASVARLWQVVSDWDAHSRAFPFTRMTVLAGDPGVGQRLDAITAIGPVRMHDPMTVVRWEPPGESGASAALAIHKTGRVLGGDATVEVTPTATGSRLTWRTDVGPAPAWLRRLSAPASGPVGGLVYRHAVGRLVAEAEHG</sequence>
<protein>
    <submittedName>
        <fullName evidence="1">SRPBCC family protein</fullName>
    </submittedName>
</protein>
<dbReference type="Proteomes" id="UP000557772">
    <property type="component" value="Unassembled WGS sequence"/>
</dbReference>
<dbReference type="Gene3D" id="3.30.530.20">
    <property type="match status" value="1"/>
</dbReference>
<keyword evidence="2" id="KW-1185">Reference proteome</keyword>
<dbReference type="InterPro" id="IPR019587">
    <property type="entry name" value="Polyketide_cyclase/dehydratase"/>
</dbReference>
<dbReference type="EMBL" id="JABENB010000001">
    <property type="protein sequence ID" value="NNG39156.1"/>
    <property type="molecule type" value="Genomic_DNA"/>
</dbReference>
<dbReference type="InterPro" id="IPR023393">
    <property type="entry name" value="START-like_dom_sf"/>
</dbReference>
<gene>
    <name evidence="1" type="ORF">HJ588_07700</name>
</gene>
<comment type="caution">
    <text evidence="1">The sequence shown here is derived from an EMBL/GenBank/DDBJ whole genome shotgun (WGS) entry which is preliminary data.</text>
</comment>